<evidence type="ECO:0000256" key="9">
    <source>
        <dbReference type="RuleBase" id="RU000477"/>
    </source>
</evidence>
<evidence type="ECO:0000256" key="2">
    <source>
        <dbReference type="ARBA" id="ARBA00006175"/>
    </source>
</evidence>
<dbReference type="SUPFAM" id="SSF81338">
    <property type="entry name" value="Aquaporin-like"/>
    <property type="match status" value="1"/>
</dbReference>
<feature type="transmembrane region" description="Helical" evidence="10">
    <location>
        <begin position="63"/>
        <end position="84"/>
    </location>
</feature>
<evidence type="ECO:0000256" key="1">
    <source>
        <dbReference type="ARBA" id="ARBA00004141"/>
    </source>
</evidence>
<dbReference type="PANTHER" id="PTHR43829">
    <property type="entry name" value="AQUAPORIN OR AQUAGLYCEROPORIN RELATED"/>
    <property type="match status" value="1"/>
</dbReference>
<dbReference type="Gene3D" id="1.20.1080.10">
    <property type="entry name" value="Glycerol uptake facilitator protein"/>
    <property type="match status" value="1"/>
</dbReference>
<feature type="transmembrane region" description="Helical" evidence="10">
    <location>
        <begin position="104"/>
        <end position="125"/>
    </location>
</feature>
<dbReference type="NCBIfam" id="TIGR00861">
    <property type="entry name" value="MIP"/>
    <property type="match status" value="1"/>
</dbReference>
<dbReference type="PANTHER" id="PTHR43829:SF9">
    <property type="entry name" value="AQUAPORIN-9"/>
    <property type="match status" value="1"/>
</dbReference>
<evidence type="ECO:0000256" key="10">
    <source>
        <dbReference type="SAM" id="Phobius"/>
    </source>
</evidence>
<proteinExistence type="inferred from homology"/>
<keyword evidence="7 10" id="KW-0472">Membrane</keyword>
<evidence type="ECO:0000256" key="5">
    <source>
        <dbReference type="ARBA" id="ARBA00022737"/>
    </source>
</evidence>
<feature type="transmembrane region" description="Helical" evidence="10">
    <location>
        <begin position="232"/>
        <end position="254"/>
    </location>
</feature>
<keyword evidence="3 9" id="KW-0813">Transport</keyword>
<evidence type="ECO:0000256" key="7">
    <source>
        <dbReference type="ARBA" id="ARBA00023136"/>
    </source>
</evidence>
<comment type="subcellular location">
    <subcellularLocation>
        <location evidence="1">Membrane</location>
        <topology evidence="1">Multi-pass membrane protein</topology>
    </subcellularLocation>
</comment>
<reference evidence="11" key="1">
    <citation type="submission" date="2021-02" db="EMBL/GenBank/DDBJ databases">
        <title>Psilocybe cubensis genome.</title>
        <authorList>
            <person name="Mckernan K.J."/>
            <person name="Crawford S."/>
            <person name="Trippe A."/>
            <person name="Kane L.T."/>
            <person name="Mclaughlin S."/>
        </authorList>
    </citation>
    <scope>NUCLEOTIDE SEQUENCE [LARGE SCALE GENOMIC DNA]</scope>
    <source>
        <strain evidence="11">MGC-MH-2018</strain>
    </source>
</reference>
<dbReference type="InterPro" id="IPR022357">
    <property type="entry name" value="MIP_CS"/>
</dbReference>
<sequence length="361" mass="38579">MLSSDIDISKSEFESKTFKYEPENSMPAVSVTGIRTSKPTTTSRSRGALSMLSRIRNALREPMAEFLAVAIFVIFGAGADAQVGVSADTRVVASRKGEYISTNFGWGIGLAMAVWISGGISGGHVNPSITLALAARRRFPWRKVPMYILAQTMGALVGAALVYAQYARAIDIVEGGRGVRTLATAGFFSSFALDYMSSASCFFSEFLGTAVLAFTIIATTDKKNSAAPPRGLLPLVLFLTLLGLGAALGMQTAFSFNPARDFGPRLLLSMVGYGRKVYTYRNQYWLWCPILGSILGAQAAAALYDITLQEWEYDLSGGDGVGRYASGPGASLPAPVSAAVSVFHDHSFIPICTLKSIGVRR</sequence>
<dbReference type="GO" id="GO:0015250">
    <property type="term" value="F:water channel activity"/>
    <property type="evidence" value="ECO:0007669"/>
    <property type="project" value="TreeGrafter"/>
</dbReference>
<dbReference type="GO" id="GO:0005886">
    <property type="term" value="C:plasma membrane"/>
    <property type="evidence" value="ECO:0007669"/>
    <property type="project" value="TreeGrafter"/>
</dbReference>
<evidence type="ECO:0000256" key="3">
    <source>
        <dbReference type="ARBA" id="ARBA00022448"/>
    </source>
</evidence>
<dbReference type="InterPro" id="IPR050363">
    <property type="entry name" value="MIP/Aquaporin"/>
</dbReference>
<dbReference type="Pfam" id="PF00230">
    <property type="entry name" value="MIP"/>
    <property type="match status" value="1"/>
</dbReference>
<evidence type="ECO:0000256" key="6">
    <source>
        <dbReference type="ARBA" id="ARBA00022989"/>
    </source>
</evidence>
<name>A0A8H8CGW5_PSICU</name>
<evidence type="ECO:0008006" key="12">
    <source>
        <dbReference type="Google" id="ProtNLM"/>
    </source>
</evidence>
<dbReference type="FunFam" id="1.20.1080.10:FF:000027">
    <property type="entry name" value="MIP aquaporin"/>
    <property type="match status" value="1"/>
</dbReference>
<dbReference type="InterPro" id="IPR023271">
    <property type="entry name" value="Aquaporin-like"/>
</dbReference>
<keyword evidence="4 9" id="KW-0812">Transmembrane</keyword>
<feature type="transmembrane region" description="Helical" evidence="10">
    <location>
        <begin position="195"/>
        <end position="220"/>
    </location>
</feature>
<organism evidence="11">
    <name type="scientific">Psilocybe cubensis</name>
    <name type="common">Psychedelic mushroom</name>
    <name type="synonym">Stropharia cubensis</name>
    <dbReference type="NCBI Taxonomy" id="181762"/>
    <lineage>
        <taxon>Eukaryota</taxon>
        <taxon>Fungi</taxon>
        <taxon>Dikarya</taxon>
        <taxon>Basidiomycota</taxon>
        <taxon>Agaricomycotina</taxon>
        <taxon>Agaricomycetes</taxon>
        <taxon>Agaricomycetidae</taxon>
        <taxon>Agaricales</taxon>
        <taxon>Agaricineae</taxon>
        <taxon>Strophariaceae</taxon>
        <taxon>Psilocybe</taxon>
    </lineage>
</organism>
<evidence type="ECO:0000313" key="11">
    <source>
        <dbReference type="EMBL" id="KAG5165857.1"/>
    </source>
</evidence>
<evidence type="ECO:0000256" key="4">
    <source>
        <dbReference type="ARBA" id="ARBA00022692"/>
    </source>
</evidence>
<keyword evidence="6 10" id="KW-1133">Transmembrane helix</keyword>
<dbReference type="InterPro" id="IPR000425">
    <property type="entry name" value="MIP"/>
</dbReference>
<dbReference type="EMBL" id="JAFIQS010000009">
    <property type="protein sequence ID" value="KAG5165857.1"/>
    <property type="molecule type" value="Genomic_DNA"/>
</dbReference>
<comment type="caution">
    <text evidence="11">The sequence shown here is derived from an EMBL/GenBank/DDBJ whole genome shotgun (WGS) entry which is preliminary data.</text>
</comment>
<comment type="similarity">
    <text evidence="2 9">Belongs to the MIP/aquaporin (TC 1.A.8) family.</text>
</comment>
<dbReference type="AlphaFoldDB" id="A0A8H8CGW5"/>
<feature type="transmembrane region" description="Helical" evidence="10">
    <location>
        <begin position="146"/>
        <end position="166"/>
    </location>
</feature>
<dbReference type="PRINTS" id="PR02019">
    <property type="entry name" value="AQUAPORIN7"/>
</dbReference>
<gene>
    <name evidence="11" type="ORF">JR316_009443</name>
</gene>
<dbReference type="GO" id="GO:0015254">
    <property type="term" value="F:glycerol channel activity"/>
    <property type="evidence" value="ECO:0007669"/>
    <property type="project" value="TreeGrafter"/>
</dbReference>
<dbReference type="PRINTS" id="PR00783">
    <property type="entry name" value="MINTRINSICP"/>
</dbReference>
<evidence type="ECO:0000256" key="8">
    <source>
        <dbReference type="ARBA" id="ARBA00034651"/>
    </source>
</evidence>
<accession>A0A8H8CGW5</accession>
<comment type="catalytic activity">
    <reaction evidence="8">
        <text>H2O(in) = H2O(out)</text>
        <dbReference type="Rhea" id="RHEA:29667"/>
        <dbReference type="ChEBI" id="CHEBI:15377"/>
    </reaction>
</comment>
<protein>
    <recommendedName>
        <fullName evidence="12">Aquaporin</fullName>
    </recommendedName>
</protein>
<keyword evidence="5" id="KW-0677">Repeat</keyword>
<dbReference type="PROSITE" id="PS00221">
    <property type="entry name" value="MIP"/>
    <property type="match status" value="1"/>
</dbReference>